<keyword evidence="1" id="KW-0175">Coiled coil</keyword>
<feature type="region of interest" description="Disordered" evidence="2">
    <location>
        <begin position="180"/>
        <end position="221"/>
    </location>
</feature>
<feature type="compositionally biased region" description="Polar residues" evidence="2">
    <location>
        <begin position="259"/>
        <end position="268"/>
    </location>
</feature>
<evidence type="ECO:0000313" key="4">
    <source>
        <dbReference type="Proteomes" id="UP000239757"/>
    </source>
</evidence>
<gene>
    <name evidence="3" type="ORF">GOBAR_AA10494</name>
</gene>
<feature type="compositionally biased region" description="Polar residues" evidence="2">
    <location>
        <begin position="276"/>
        <end position="287"/>
    </location>
</feature>
<evidence type="ECO:0000313" key="3">
    <source>
        <dbReference type="EMBL" id="PPS10149.1"/>
    </source>
</evidence>
<dbReference type="Proteomes" id="UP000239757">
    <property type="component" value="Unassembled WGS sequence"/>
</dbReference>
<reference evidence="3 4" key="1">
    <citation type="submission" date="2015-01" db="EMBL/GenBank/DDBJ databases">
        <title>Genome of allotetraploid Gossypium barbadense reveals genomic plasticity and fiber elongation in cotton evolution.</title>
        <authorList>
            <person name="Chen X."/>
            <person name="Liu X."/>
            <person name="Zhao B."/>
            <person name="Zheng H."/>
            <person name="Hu Y."/>
            <person name="Lu G."/>
            <person name="Yang C."/>
            <person name="Chen J."/>
            <person name="Shan C."/>
            <person name="Zhang L."/>
            <person name="Zhou Y."/>
            <person name="Wang L."/>
            <person name="Guo W."/>
            <person name="Bai Y."/>
            <person name="Ruan J."/>
            <person name="Shangguan X."/>
            <person name="Mao Y."/>
            <person name="Jiang J."/>
            <person name="Zhu Y."/>
            <person name="Lei J."/>
            <person name="Kang H."/>
            <person name="Chen S."/>
            <person name="He X."/>
            <person name="Wang R."/>
            <person name="Wang Y."/>
            <person name="Chen J."/>
            <person name="Wang L."/>
            <person name="Yu S."/>
            <person name="Wang B."/>
            <person name="Wei J."/>
            <person name="Song S."/>
            <person name="Lu X."/>
            <person name="Gao Z."/>
            <person name="Gu W."/>
            <person name="Deng X."/>
            <person name="Ma D."/>
            <person name="Wang S."/>
            <person name="Liang W."/>
            <person name="Fang L."/>
            <person name="Cai C."/>
            <person name="Zhu X."/>
            <person name="Zhou B."/>
            <person name="Zhang Y."/>
            <person name="Chen Z."/>
            <person name="Xu S."/>
            <person name="Zhu R."/>
            <person name="Wang S."/>
            <person name="Zhang T."/>
            <person name="Zhao G."/>
        </authorList>
    </citation>
    <scope>NUCLEOTIDE SEQUENCE [LARGE SCALE GENOMIC DNA]</scope>
    <source>
        <strain evidence="4">cv. Xinhai21</strain>
        <tissue evidence="3">Leaf</tissue>
    </source>
</reference>
<dbReference type="EMBL" id="KZ663766">
    <property type="protein sequence ID" value="PPS10149.1"/>
    <property type="molecule type" value="Genomic_DNA"/>
</dbReference>
<feature type="coiled-coil region" evidence="1">
    <location>
        <begin position="51"/>
        <end position="78"/>
    </location>
</feature>
<protein>
    <submittedName>
        <fullName evidence="3">Uncharacterized protein</fullName>
    </submittedName>
</protein>
<evidence type="ECO:0000256" key="2">
    <source>
        <dbReference type="SAM" id="MobiDB-lite"/>
    </source>
</evidence>
<organism evidence="3 4">
    <name type="scientific">Gossypium barbadense</name>
    <name type="common">Sea Island cotton</name>
    <name type="synonym">Hibiscus barbadensis</name>
    <dbReference type="NCBI Taxonomy" id="3634"/>
    <lineage>
        <taxon>Eukaryota</taxon>
        <taxon>Viridiplantae</taxon>
        <taxon>Streptophyta</taxon>
        <taxon>Embryophyta</taxon>
        <taxon>Tracheophyta</taxon>
        <taxon>Spermatophyta</taxon>
        <taxon>Magnoliopsida</taxon>
        <taxon>eudicotyledons</taxon>
        <taxon>Gunneridae</taxon>
        <taxon>Pentapetalae</taxon>
        <taxon>rosids</taxon>
        <taxon>malvids</taxon>
        <taxon>Malvales</taxon>
        <taxon>Malvaceae</taxon>
        <taxon>Malvoideae</taxon>
        <taxon>Gossypium</taxon>
    </lineage>
</organism>
<evidence type="ECO:0000256" key="1">
    <source>
        <dbReference type="SAM" id="Coils"/>
    </source>
</evidence>
<feature type="region of interest" description="Disordered" evidence="2">
    <location>
        <begin position="259"/>
        <end position="293"/>
    </location>
</feature>
<feature type="region of interest" description="Disordered" evidence="2">
    <location>
        <begin position="1"/>
        <end position="35"/>
    </location>
</feature>
<sequence length="401" mass="44561">MKNHPNLSWGGQGNQKPQNPQGFQQPPYQQEKKPNLEEMLSKFLSVSETHLQNTEIALKNQQALIQRLETQIGQLSKLISERPQGSLPSNTEPNPREHLNAISTQDKEGFIAPELELMQETVVSKGKSEKLSFKEAHEPCSRNDRGHIHEERRLRIEELDEWYHVIVKRKENRPTYFEEEEGSVLFRGPNRENPSPSPTISPKAPGRTVPNTSGPNLNYGPLHRLDYRADIPRAHDGTMLNVPSSDHNDKCWHTLAPSTASYNPSRSKASVLPPSLASSTPTKSTSYGACRKGTSSTLPISSPLLFSTRRSDIGKGLLNTAIQESSLTLIGQMSPQGISSMLSMRMIERRRGTYPLQYLLAQSTQEEAYEDIPDYDPPTAQGPTDSATTILPSSSCGGIIC</sequence>
<dbReference type="AlphaFoldDB" id="A0A2P5Y3G0"/>
<accession>A0A2P5Y3G0</accession>
<feature type="compositionally biased region" description="Low complexity" evidence="2">
    <location>
        <begin position="14"/>
        <end position="29"/>
    </location>
</feature>
<proteinExistence type="predicted"/>
<name>A0A2P5Y3G0_GOSBA</name>